<dbReference type="Proteomes" id="UP000231990">
    <property type="component" value="Unassembled WGS sequence"/>
</dbReference>
<sequence length="116" mass="12886">MDDSGVLKPRKYFIGASVLTLFCTGWYFIAPNPILGFWKGVLVSLLISFCYSGIRLYILQKHSKDGLSAQFGTTVLFFFAQAVCLATFLWGGEGQGFVIGFFIAHFANLLILVFAR</sequence>
<keyword evidence="1" id="KW-0472">Membrane</keyword>
<protein>
    <submittedName>
        <fullName evidence="3">Uncharacterized protein</fullName>
    </submittedName>
</protein>
<evidence type="ECO:0000313" key="5">
    <source>
        <dbReference type="Proteomes" id="UP000231990"/>
    </source>
</evidence>
<feature type="transmembrane region" description="Helical" evidence="1">
    <location>
        <begin position="12"/>
        <end position="30"/>
    </location>
</feature>
<feature type="transmembrane region" description="Helical" evidence="1">
    <location>
        <begin position="36"/>
        <end position="59"/>
    </location>
</feature>
<dbReference type="OrthoDB" id="331586at2"/>
<organism evidence="3 5">
    <name type="scientific">Leptospira perolatii</name>
    <dbReference type="NCBI Taxonomy" id="2023191"/>
    <lineage>
        <taxon>Bacteria</taxon>
        <taxon>Pseudomonadati</taxon>
        <taxon>Spirochaetota</taxon>
        <taxon>Spirochaetia</taxon>
        <taxon>Leptospirales</taxon>
        <taxon>Leptospiraceae</taxon>
        <taxon>Leptospira</taxon>
    </lineage>
</organism>
<dbReference type="EMBL" id="NPDY01000017">
    <property type="protein sequence ID" value="PJZ68703.1"/>
    <property type="molecule type" value="Genomic_DNA"/>
</dbReference>
<evidence type="ECO:0000256" key="1">
    <source>
        <dbReference type="SAM" id="Phobius"/>
    </source>
</evidence>
<name>A0A2M9ZNJ0_9LEPT</name>
<evidence type="ECO:0000313" key="4">
    <source>
        <dbReference type="Proteomes" id="UP000231962"/>
    </source>
</evidence>
<proteinExistence type="predicted"/>
<keyword evidence="1" id="KW-0812">Transmembrane</keyword>
<evidence type="ECO:0000313" key="3">
    <source>
        <dbReference type="EMBL" id="PJZ73539.1"/>
    </source>
</evidence>
<accession>A0A2M9ZNJ0</accession>
<gene>
    <name evidence="2" type="ORF">CH360_15005</name>
    <name evidence="3" type="ORF">CH373_08510</name>
</gene>
<comment type="caution">
    <text evidence="3">The sequence shown here is derived from an EMBL/GenBank/DDBJ whole genome shotgun (WGS) entry which is preliminary data.</text>
</comment>
<dbReference type="Proteomes" id="UP000231962">
    <property type="component" value="Unassembled WGS sequence"/>
</dbReference>
<dbReference type="EMBL" id="NPDZ01000004">
    <property type="protein sequence ID" value="PJZ73539.1"/>
    <property type="molecule type" value="Genomic_DNA"/>
</dbReference>
<keyword evidence="4" id="KW-1185">Reference proteome</keyword>
<feature type="transmembrane region" description="Helical" evidence="1">
    <location>
        <begin position="96"/>
        <end position="115"/>
    </location>
</feature>
<keyword evidence="1" id="KW-1133">Transmembrane helix</keyword>
<reference evidence="4 5" key="1">
    <citation type="submission" date="2017-07" db="EMBL/GenBank/DDBJ databases">
        <title>Leptospira spp. isolated from tropical soils.</title>
        <authorList>
            <person name="Thibeaux R."/>
            <person name="Iraola G."/>
            <person name="Ferres I."/>
            <person name="Bierque E."/>
            <person name="Girault D."/>
            <person name="Soupe-Gilbert M.-E."/>
            <person name="Picardeau M."/>
            <person name="Goarant C."/>
        </authorList>
    </citation>
    <scope>NUCLEOTIDE SEQUENCE [LARGE SCALE GENOMIC DNA]</scope>
    <source>
        <strain evidence="3 5">FH1-B-B1</strain>
        <strain evidence="2 4">FH1-B-C1</strain>
    </source>
</reference>
<feature type="transmembrane region" description="Helical" evidence="1">
    <location>
        <begin position="71"/>
        <end position="90"/>
    </location>
</feature>
<evidence type="ECO:0000313" key="2">
    <source>
        <dbReference type="EMBL" id="PJZ68703.1"/>
    </source>
</evidence>
<dbReference type="AlphaFoldDB" id="A0A2M9ZNJ0"/>